<accession>A0A5E4N1L8</accession>
<proteinExistence type="predicted"/>
<dbReference type="EMBL" id="CABPRJ010001456">
    <property type="protein sequence ID" value="VVC37841.1"/>
    <property type="molecule type" value="Genomic_DNA"/>
</dbReference>
<reference evidence="1 2" key="1">
    <citation type="submission" date="2019-08" db="EMBL/GenBank/DDBJ databases">
        <authorList>
            <person name="Alioto T."/>
            <person name="Alioto T."/>
            <person name="Gomez Garrido J."/>
        </authorList>
    </citation>
    <scope>NUCLEOTIDE SEQUENCE [LARGE SCALE GENOMIC DNA]</scope>
</reference>
<dbReference type="AlphaFoldDB" id="A0A5E4N1L8"/>
<evidence type="ECO:0000313" key="2">
    <source>
        <dbReference type="Proteomes" id="UP000325440"/>
    </source>
</evidence>
<protein>
    <submittedName>
        <fullName evidence="1">Uncharacterized protein</fullName>
    </submittedName>
</protein>
<keyword evidence="2" id="KW-1185">Reference proteome</keyword>
<gene>
    <name evidence="1" type="ORF">CINCED_3A002293</name>
</gene>
<name>A0A5E4N1L8_9HEMI</name>
<organism evidence="1 2">
    <name type="scientific">Cinara cedri</name>
    <dbReference type="NCBI Taxonomy" id="506608"/>
    <lineage>
        <taxon>Eukaryota</taxon>
        <taxon>Metazoa</taxon>
        <taxon>Ecdysozoa</taxon>
        <taxon>Arthropoda</taxon>
        <taxon>Hexapoda</taxon>
        <taxon>Insecta</taxon>
        <taxon>Pterygota</taxon>
        <taxon>Neoptera</taxon>
        <taxon>Paraneoptera</taxon>
        <taxon>Hemiptera</taxon>
        <taxon>Sternorrhyncha</taxon>
        <taxon>Aphidomorpha</taxon>
        <taxon>Aphidoidea</taxon>
        <taxon>Aphididae</taxon>
        <taxon>Lachninae</taxon>
        <taxon>Cinara</taxon>
    </lineage>
</organism>
<sequence length="185" mass="21285">MKYRFMRKTRRCCDNGRAYERRAPSRGRRNTTITASERRVHWSTDVLLIHTTSVDVSDGDIDFGFSENVDGRAYAFQCGPPTERFFRKSVHVLNSRNPSERCSRYFALSFTNAAGSDRTSRYRRGRLPVPYDSAAVVCANIEPISRFGEIRSACSPYRLGYCDFVIPENKKTNVTRLIGLRKCFQ</sequence>
<evidence type="ECO:0000313" key="1">
    <source>
        <dbReference type="EMBL" id="VVC37841.1"/>
    </source>
</evidence>
<dbReference type="Proteomes" id="UP000325440">
    <property type="component" value="Unassembled WGS sequence"/>
</dbReference>